<dbReference type="GO" id="GO:0005524">
    <property type="term" value="F:ATP binding"/>
    <property type="evidence" value="ECO:0007669"/>
    <property type="project" value="UniProtKB-KW"/>
</dbReference>
<dbReference type="GO" id="GO:0004592">
    <property type="term" value="F:pantoate-beta-alanine ligase activity"/>
    <property type="evidence" value="ECO:0007669"/>
    <property type="project" value="UniProtKB-UniRule"/>
</dbReference>
<feature type="binding site" evidence="8">
    <location>
        <begin position="147"/>
        <end position="150"/>
    </location>
    <ligand>
        <name>ATP</name>
        <dbReference type="ChEBI" id="CHEBI:30616"/>
    </ligand>
</feature>
<evidence type="ECO:0000256" key="4">
    <source>
        <dbReference type="ARBA" id="ARBA00022655"/>
    </source>
</evidence>
<comment type="catalytic activity">
    <reaction evidence="7 8">
        <text>(R)-pantoate + beta-alanine + ATP = (R)-pantothenate + AMP + diphosphate + H(+)</text>
        <dbReference type="Rhea" id="RHEA:10912"/>
        <dbReference type="ChEBI" id="CHEBI:15378"/>
        <dbReference type="ChEBI" id="CHEBI:15980"/>
        <dbReference type="ChEBI" id="CHEBI:29032"/>
        <dbReference type="ChEBI" id="CHEBI:30616"/>
        <dbReference type="ChEBI" id="CHEBI:33019"/>
        <dbReference type="ChEBI" id="CHEBI:57966"/>
        <dbReference type="ChEBI" id="CHEBI:456215"/>
        <dbReference type="EC" id="6.3.2.1"/>
    </reaction>
</comment>
<dbReference type="EC" id="6.3.2.1" evidence="8"/>
<protein>
    <recommendedName>
        <fullName evidence="8">Pantothenate synthetase</fullName>
        <shortName evidence="8">PS</shortName>
        <ecNumber evidence="8">6.3.2.1</ecNumber>
    </recommendedName>
    <alternativeName>
        <fullName evidence="8">Pantoate--beta-alanine ligase</fullName>
    </alternativeName>
    <alternativeName>
        <fullName evidence="8">Pantoate-activating enzyme</fullName>
    </alternativeName>
</protein>
<comment type="subcellular location">
    <subcellularLocation>
        <location evidence="8">Cytoplasm</location>
    </subcellularLocation>
</comment>
<keyword evidence="6 8" id="KW-0067">ATP-binding</keyword>
<comment type="function">
    <text evidence="8">Catalyzes the condensation of pantoate with beta-alanine in an ATP-dependent reaction via a pantoyl-adenylate intermediate.</text>
</comment>
<dbReference type="AlphaFoldDB" id="A0AB38YEC9"/>
<feature type="binding site" evidence="8">
    <location>
        <begin position="30"/>
        <end position="37"/>
    </location>
    <ligand>
        <name>ATP</name>
        <dbReference type="ChEBI" id="CHEBI:30616"/>
    </ligand>
</feature>
<evidence type="ECO:0000256" key="3">
    <source>
        <dbReference type="ARBA" id="ARBA00022598"/>
    </source>
</evidence>
<evidence type="ECO:0000256" key="2">
    <source>
        <dbReference type="ARBA" id="ARBA00009256"/>
    </source>
</evidence>
<name>A0AB38YEC9_9GAMM</name>
<dbReference type="PANTHER" id="PTHR21299:SF1">
    <property type="entry name" value="PANTOATE--BETA-ALANINE LIGASE"/>
    <property type="match status" value="1"/>
</dbReference>
<keyword evidence="3 8" id="KW-0436">Ligase</keyword>
<dbReference type="RefSeq" id="WP_304995025.1">
    <property type="nucleotide sequence ID" value="NZ_CP101717.1"/>
</dbReference>
<dbReference type="EMBL" id="CP101717">
    <property type="protein sequence ID" value="WLD57739.1"/>
    <property type="molecule type" value="Genomic_DNA"/>
</dbReference>
<sequence length="280" mass="30866">MLQVSTRQALREALQAARAAGKRIGFVPTMGNLHGGHISLVTAAQQSCDFVVCSIFVNPTQFGLNEDIDNYPRTLDADKSLLDEAGVDLLFTPSVHDMYSDLELTWVEVKGITERHCGASRPNHFRGVATVVCKFLNMVQPDQAFFGRKDFQQLAVIQRMVEDLFIPCDIVGVPTARAPDGLALSSRNGYLTPEERVQAPQLHACILEAKARIDAGEMDYAAITAWAKAELEAGPWKLDYFSVCRQADLAPAEPDDRELVILAAAWLGRARLIDNLILSR</sequence>
<accession>A0AB38YEC9</accession>
<gene>
    <name evidence="8 9" type="primary">panC</name>
    <name evidence="9" type="ORF">NFC81_13605</name>
</gene>
<evidence type="ECO:0000256" key="6">
    <source>
        <dbReference type="ARBA" id="ARBA00022840"/>
    </source>
</evidence>
<dbReference type="FunFam" id="3.40.50.620:FF:000013">
    <property type="entry name" value="Pantothenate synthetase"/>
    <property type="match status" value="1"/>
</dbReference>
<comment type="miscellaneous">
    <text evidence="8">The reaction proceeds by a bi uni uni bi ping pong mechanism.</text>
</comment>
<dbReference type="PANTHER" id="PTHR21299">
    <property type="entry name" value="CYTIDYLATE KINASE/PANTOATE-BETA-ALANINE LIGASE"/>
    <property type="match status" value="1"/>
</dbReference>
<keyword evidence="4 8" id="KW-0566">Pantothenate biosynthesis</keyword>
<comment type="similarity">
    <text evidence="2 8">Belongs to the pantothenate synthetase family.</text>
</comment>
<keyword evidence="8" id="KW-0963">Cytoplasm</keyword>
<feature type="binding site" evidence="8">
    <location>
        <position position="153"/>
    </location>
    <ligand>
        <name>(R)-pantoate</name>
        <dbReference type="ChEBI" id="CHEBI:15980"/>
    </ligand>
</feature>
<dbReference type="InterPro" id="IPR014729">
    <property type="entry name" value="Rossmann-like_a/b/a_fold"/>
</dbReference>
<organism evidence="9">
    <name type="scientific">Salinispirillum sp. LH 10-3-1</name>
    <dbReference type="NCBI Taxonomy" id="2952525"/>
    <lineage>
        <taxon>Bacteria</taxon>
        <taxon>Pseudomonadati</taxon>
        <taxon>Pseudomonadota</taxon>
        <taxon>Gammaproteobacteria</taxon>
        <taxon>Oceanospirillales</taxon>
        <taxon>Saccharospirillaceae</taxon>
        <taxon>Salinispirillum</taxon>
    </lineage>
</organism>
<dbReference type="Pfam" id="PF02569">
    <property type="entry name" value="Pantoate_ligase"/>
    <property type="match status" value="1"/>
</dbReference>
<dbReference type="GO" id="GO:0005829">
    <property type="term" value="C:cytosol"/>
    <property type="evidence" value="ECO:0007669"/>
    <property type="project" value="TreeGrafter"/>
</dbReference>
<keyword evidence="5 8" id="KW-0547">Nucleotide-binding</keyword>
<dbReference type="CDD" id="cd00560">
    <property type="entry name" value="PanC"/>
    <property type="match status" value="1"/>
</dbReference>
<feature type="active site" description="Proton donor" evidence="8">
    <location>
        <position position="37"/>
    </location>
</feature>
<feature type="binding site" evidence="8">
    <location>
        <position position="176"/>
    </location>
    <ligand>
        <name>ATP</name>
        <dbReference type="ChEBI" id="CHEBI:30616"/>
    </ligand>
</feature>
<dbReference type="GO" id="GO:0015940">
    <property type="term" value="P:pantothenate biosynthetic process"/>
    <property type="evidence" value="ECO:0007669"/>
    <property type="project" value="UniProtKB-UniRule"/>
</dbReference>
<comment type="pathway">
    <text evidence="1 8">Cofactor biosynthesis; (R)-pantothenate biosynthesis; (R)-pantothenate from (R)-pantoate and beta-alanine: step 1/1.</text>
</comment>
<dbReference type="Gene3D" id="3.30.1300.10">
    <property type="entry name" value="Pantoate-beta-alanine ligase, C-terminal domain"/>
    <property type="match status" value="1"/>
</dbReference>
<feature type="binding site" evidence="8">
    <location>
        <position position="61"/>
    </location>
    <ligand>
        <name>beta-alanine</name>
        <dbReference type="ChEBI" id="CHEBI:57966"/>
    </ligand>
</feature>
<evidence type="ECO:0000256" key="5">
    <source>
        <dbReference type="ARBA" id="ARBA00022741"/>
    </source>
</evidence>
<proteinExistence type="inferred from homology"/>
<dbReference type="SUPFAM" id="SSF52374">
    <property type="entry name" value="Nucleotidylyl transferase"/>
    <property type="match status" value="1"/>
</dbReference>
<dbReference type="InterPro" id="IPR042176">
    <property type="entry name" value="Pantoate_ligase_C"/>
</dbReference>
<dbReference type="FunFam" id="3.30.1300.10:FF:000001">
    <property type="entry name" value="Pantothenate synthetase"/>
    <property type="match status" value="1"/>
</dbReference>
<comment type="subunit">
    <text evidence="8">Homodimer.</text>
</comment>
<dbReference type="NCBIfam" id="TIGR00018">
    <property type="entry name" value="panC"/>
    <property type="match status" value="1"/>
</dbReference>
<feature type="binding site" evidence="8">
    <location>
        <begin position="184"/>
        <end position="187"/>
    </location>
    <ligand>
        <name>ATP</name>
        <dbReference type="ChEBI" id="CHEBI:30616"/>
    </ligand>
</feature>
<reference evidence="9" key="1">
    <citation type="submission" date="2022-07" db="EMBL/GenBank/DDBJ databases">
        <title>Complete genome sequence of Salinispirillum sp. LH10-3-1 capable of multiple carbohydrate inversion isolated from a soda lake.</title>
        <authorList>
            <person name="Liu J."/>
            <person name="Zhai Y."/>
            <person name="Zhang H."/>
            <person name="Yang H."/>
            <person name="Qu J."/>
            <person name="Li J."/>
        </authorList>
    </citation>
    <scope>NUCLEOTIDE SEQUENCE</scope>
    <source>
        <strain evidence="9">LH 10-3-1</strain>
    </source>
</reference>
<evidence type="ECO:0000256" key="7">
    <source>
        <dbReference type="ARBA" id="ARBA00048258"/>
    </source>
</evidence>
<evidence type="ECO:0000256" key="8">
    <source>
        <dbReference type="HAMAP-Rule" id="MF_00158"/>
    </source>
</evidence>
<evidence type="ECO:0000313" key="9">
    <source>
        <dbReference type="EMBL" id="WLD57739.1"/>
    </source>
</evidence>
<feature type="binding site" evidence="8">
    <location>
        <position position="61"/>
    </location>
    <ligand>
        <name>(R)-pantoate</name>
        <dbReference type="ChEBI" id="CHEBI:15980"/>
    </ligand>
</feature>
<evidence type="ECO:0000256" key="1">
    <source>
        <dbReference type="ARBA" id="ARBA00004990"/>
    </source>
</evidence>
<dbReference type="HAMAP" id="MF_00158">
    <property type="entry name" value="PanC"/>
    <property type="match status" value="1"/>
</dbReference>
<dbReference type="Gene3D" id="3.40.50.620">
    <property type="entry name" value="HUPs"/>
    <property type="match status" value="1"/>
</dbReference>
<dbReference type="InterPro" id="IPR003721">
    <property type="entry name" value="Pantoate_ligase"/>
</dbReference>